<keyword evidence="5" id="KW-0808">Transferase</keyword>
<dbReference type="Gene3D" id="3.90.1480.20">
    <property type="entry name" value="Glycosyl transferase family 29"/>
    <property type="match status" value="1"/>
</dbReference>
<dbReference type="Pfam" id="PF00777">
    <property type="entry name" value="Glyco_transf_29"/>
    <property type="match status" value="1"/>
</dbReference>
<evidence type="ECO:0000256" key="5">
    <source>
        <dbReference type="ARBA" id="ARBA00022679"/>
    </source>
</evidence>
<sequence length="93" mass="10326">MCRGGKWTNGAVIKGFEEDVGSRTTHYTFSTNTLMNSMRSYGYAGYHGPPVSTVRTQPKGLSFCQKCPPFNALLLCHRRHDMFSCPITTGITC</sequence>
<evidence type="ECO:0000256" key="8">
    <source>
        <dbReference type="ARBA" id="ARBA00022989"/>
    </source>
</evidence>
<proteinExistence type="inferred from homology"/>
<dbReference type="PANTHER" id="PTHR45941:SF4">
    <property type="entry name" value="ST6 N-ACETYLGALACTOSAMINIDE ALPHA-2,6-SIALYLTRANSFERASE 2"/>
    <property type="match status" value="1"/>
</dbReference>
<comment type="catalytic activity">
    <reaction evidence="15">
        <text>a 3-O-[N-acetyl-alpha-neuraminyl-(2-&gt;3)-beta-D-galactosyl-(1-&gt;3)-N-acetyl-alpha-D-galactosaminyl]-L-threonyl-[protein] + CMP-N-acetyl-beta-neuraminate = a 3-O-{alpha-Neu5Ac-(2-&gt;3)-beta-D-Gal-(1-&gt;3)-[alpha-Neu5Ac-(2-&gt;6)]-alpha-D-GalNAc}-L-threonyl-[protein] + CMP + H(+)</text>
        <dbReference type="Rhea" id="RHEA:81659"/>
        <dbReference type="Rhea" id="RHEA-COMP:14417"/>
        <dbReference type="Rhea" id="RHEA-COMP:16763"/>
        <dbReference type="ChEBI" id="CHEBI:15378"/>
        <dbReference type="ChEBI" id="CHEBI:57812"/>
        <dbReference type="ChEBI" id="CHEBI:60377"/>
        <dbReference type="ChEBI" id="CHEBI:139598"/>
        <dbReference type="ChEBI" id="CHEBI:156398"/>
    </reaction>
    <physiologicalReaction direction="left-to-right" evidence="15">
        <dbReference type="Rhea" id="RHEA:81660"/>
    </physiologicalReaction>
</comment>
<gene>
    <name evidence="17" type="ORF">GOODEAATRI_019990</name>
</gene>
<evidence type="ECO:0000313" key="18">
    <source>
        <dbReference type="Proteomes" id="UP001476798"/>
    </source>
</evidence>
<keyword evidence="11" id="KW-1015">Disulfide bond</keyword>
<keyword evidence="6" id="KW-0812">Transmembrane</keyword>
<keyword evidence="7" id="KW-0735">Signal-anchor</keyword>
<evidence type="ECO:0000256" key="4">
    <source>
        <dbReference type="ARBA" id="ARBA00022676"/>
    </source>
</evidence>
<keyword evidence="10" id="KW-0472">Membrane</keyword>
<comment type="subcellular location">
    <subcellularLocation>
        <location evidence="1">Golgi apparatus membrane</location>
        <topology evidence="1">Single-pass type II membrane protein</topology>
    </subcellularLocation>
</comment>
<reference evidence="17 18" key="1">
    <citation type="submission" date="2021-06" db="EMBL/GenBank/DDBJ databases">
        <authorList>
            <person name="Palmer J.M."/>
        </authorList>
    </citation>
    <scope>NUCLEOTIDE SEQUENCE [LARGE SCALE GENOMIC DNA]</scope>
    <source>
        <strain evidence="17 18">GA_2019</strain>
        <tissue evidence="17">Muscle</tissue>
    </source>
</reference>
<evidence type="ECO:0000256" key="16">
    <source>
        <dbReference type="ARBA" id="ARBA00052285"/>
    </source>
</evidence>
<comment type="similarity">
    <text evidence="3">Belongs to the glycosyltransferase 29 family.</text>
</comment>
<evidence type="ECO:0000256" key="11">
    <source>
        <dbReference type="ARBA" id="ARBA00023157"/>
    </source>
</evidence>
<accession>A0ABV0MJ98</accession>
<comment type="catalytic activity">
    <reaction evidence="13">
        <text>a beta-D-galactosyl-(1-&gt;3)-N-acetyl-alpha-D-galactosaminyl derivative + CMP-N-acetyl-beta-neuraminate = a beta-D-galactosyl-(1-&gt;3)-[N-acetyl-alpha-neuraminyl-(2-&gt;6)]-N-acetyl-alpha-D-galactosaminyl derivative + CMP + H(+)</text>
        <dbReference type="Rhea" id="RHEA:11136"/>
        <dbReference type="ChEBI" id="CHEBI:15378"/>
        <dbReference type="ChEBI" id="CHEBI:57812"/>
        <dbReference type="ChEBI" id="CHEBI:60377"/>
        <dbReference type="ChEBI" id="CHEBI:133470"/>
        <dbReference type="ChEBI" id="CHEBI:140764"/>
        <dbReference type="EC" id="2.4.3.3"/>
    </reaction>
    <physiologicalReaction direction="left-to-right" evidence="13">
        <dbReference type="Rhea" id="RHEA:11137"/>
    </physiologicalReaction>
</comment>
<evidence type="ECO:0000256" key="7">
    <source>
        <dbReference type="ARBA" id="ARBA00022968"/>
    </source>
</evidence>
<dbReference type="PANTHER" id="PTHR45941">
    <property type="entry name" value="ALPHA-N-ACETYLGALACTOSAMINIDE ALPHA-2,6-SIALYLTRANSFERASE 2-LIKE-RELATED"/>
    <property type="match status" value="1"/>
</dbReference>
<dbReference type="InterPro" id="IPR038578">
    <property type="entry name" value="GT29-like_sf"/>
</dbReference>
<keyword evidence="8" id="KW-1133">Transmembrane helix</keyword>
<dbReference type="EC" id="2.4.3.3" evidence="14"/>
<keyword evidence="12" id="KW-0325">Glycoprotein</keyword>
<organism evidence="17 18">
    <name type="scientific">Goodea atripinnis</name>
    <dbReference type="NCBI Taxonomy" id="208336"/>
    <lineage>
        <taxon>Eukaryota</taxon>
        <taxon>Metazoa</taxon>
        <taxon>Chordata</taxon>
        <taxon>Craniata</taxon>
        <taxon>Vertebrata</taxon>
        <taxon>Euteleostomi</taxon>
        <taxon>Actinopterygii</taxon>
        <taxon>Neopterygii</taxon>
        <taxon>Teleostei</taxon>
        <taxon>Neoteleostei</taxon>
        <taxon>Acanthomorphata</taxon>
        <taxon>Ovalentaria</taxon>
        <taxon>Atherinomorphae</taxon>
        <taxon>Cyprinodontiformes</taxon>
        <taxon>Goodeidae</taxon>
        <taxon>Goodea</taxon>
    </lineage>
</organism>
<dbReference type="InterPro" id="IPR001675">
    <property type="entry name" value="Glyco_trans_29"/>
</dbReference>
<evidence type="ECO:0000256" key="6">
    <source>
        <dbReference type="ARBA" id="ARBA00022692"/>
    </source>
</evidence>
<evidence type="ECO:0000313" key="17">
    <source>
        <dbReference type="EMBL" id="MEQ2159174.1"/>
    </source>
</evidence>
<evidence type="ECO:0000256" key="9">
    <source>
        <dbReference type="ARBA" id="ARBA00023034"/>
    </source>
</evidence>
<comment type="pathway">
    <text evidence="2">Protein modification; protein glycosylation.</text>
</comment>
<evidence type="ECO:0000256" key="3">
    <source>
        <dbReference type="ARBA" id="ARBA00006003"/>
    </source>
</evidence>
<evidence type="ECO:0000256" key="13">
    <source>
        <dbReference type="ARBA" id="ARBA00036348"/>
    </source>
</evidence>
<evidence type="ECO:0000256" key="1">
    <source>
        <dbReference type="ARBA" id="ARBA00004323"/>
    </source>
</evidence>
<evidence type="ECO:0000256" key="14">
    <source>
        <dbReference type="ARBA" id="ARBA00039109"/>
    </source>
</evidence>
<dbReference type="Proteomes" id="UP001476798">
    <property type="component" value="Unassembled WGS sequence"/>
</dbReference>
<protein>
    <recommendedName>
        <fullName evidence="14">alpha-N-acetylgalactosaminide alpha-2,6-sialyltransferase</fullName>
        <ecNumber evidence="14">2.4.3.3</ecNumber>
    </recommendedName>
</protein>
<evidence type="ECO:0000256" key="15">
    <source>
        <dbReference type="ARBA" id="ARBA00050664"/>
    </source>
</evidence>
<evidence type="ECO:0000256" key="12">
    <source>
        <dbReference type="ARBA" id="ARBA00023180"/>
    </source>
</evidence>
<keyword evidence="4" id="KW-0328">Glycosyltransferase</keyword>
<evidence type="ECO:0000256" key="2">
    <source>
        <dbReference type="ARBA" id="ARBA00004922"/>
    </source>
</evidence>
<name>A0ABV0MJ98_9TELE</name>
<evidence type="ECO:0000256" key="10">
    <source>
        <dbReference type="ARBA" id="ARBA00023136"/>
    </source>
</evidence>
<keyword evidence="9" id="KW-0333">Golgi apparatus</keyword>
<dbReference type="EMBL" id="JAHRIO010001826">
    <property type="protein sequence ID" value="MEQ2159174.1"/>
    <property type="molecule type" value="Genomic_DNA"/>
</dbReference>
<comment type="caution">
    <text evidence="17">The sequence shown here is derived from an EMBL/GenBank/DDBJ whole genome shotgun (WGS) entry which is preliminary data.</text>
</comment>
<comment type="catalytic activity">
    <reaction evidence="16">
        <text>a 3-O-[N-acetyl-alpha-D-galactosaminyl]-L-threonyl-[protein] + CMP-N-acetyl-beta-neuraminate = a 3-O-[N-acetyl-alpha-neuraminosyl-(2-&gt;6)-N-acetyl-alpha-D-galactosaminyl]-L-threonyl-[protein] + CMP + H(+)</text>
        <dbReference type="Rhea" id="RHEA:81643"/>
        <dbReference type="Rhea" id="RHEA-COMP:11689"/>
        <dbReference type="Rhea" id="RHEA-COMP:19720"/>
        <dbReference type="ChEBI" id="CHEBI:15378"/>
        <dbReference type="ChEBI" id="CHEBI:57812"/>
        <dbReference type="ChEBI" id="CHEBI:60377"/>
        <dbReference type="ChEBI" id="CHEBI:87075"/>
        <dbReference type="ChEBI" id="CHEBI:231970"/>
    </reaction>
    <physiologicalReaction direction="left-to-right" evidence="16">
        <dbReference type="Rhea" id="RHEA:81644"/>
    </physiologicalReaction>
</comment>
<keyword evidence="18" id="KW-1185">Reference proteome</keyword>